<name>A0A1I9SE63_9CAUD</name>
<evidence type="ECO:0000313" key="2">
    <source>
        <dbReference type="EMBL" id="AOZ65140.1"/>
    </source>
</evidence>
<protein>
    <submittedName>
        <fullName evidence="2">Uncharacterized protein</fullName>
    </submittedName>
</protein>
<gene>
    <name evidence="2" type="ORF">SEA_GREENHOUSE_41</name>
</gene>
<evidence type="ECO:0000256" key="1">
    <source>
        <dbReference type="SAM" id="Phobius"/>
    </source>
</evidence>
<dbReference type="EMBL" id="KX688103">
    <property type="protein sequence ID" value="AOZ65140.1"/>
    <property type="molecule type" value="Genomic_DNA"/>
</dbReference>
<keyword evidence="3" id="KW-1185">Reference proteome</keyword>
<keyword evidence="1" id="KW-1133">Transmembrane helix</keyword>
<feature type="transmembrane region" description="Helical" evidence="1">
    <location>
        <begin position="6"/>
        <end position="25"/>
    </location>
</feature>
<organism evidence="2 3">
    <name type="scientific">Arthrobacter phage Greenhouse</name>
    <dbReference type="NCBI Taxonomy" id="1897428"/>
    <lineage>
        <taxon>Viruses</taxon>
        <taxon>Duplodnaviria</taxon>
        <taxon>Heunggongvirae</taxon>
        <taxon>Uroviricota</taxon>
        <taxon>Caudoviricetes</taxon>
        <taxon>Korravirus</taxon>
        <taxon>Korravirus greenhouse</taxon>
    </lineage>
</organism>
<accession>A0A1I9SE63</accession>
<proteinExistence type="predicted"/>
<keyword evidence="1" id="KW-0812">Transmembrane</keyword>
<reference evidence="2 3" key="1">
    <citation type="submission" date="2016-08" db="EMBL/GenBank/DDBJ databases">
        <authorList>
            <person name="Hughes L.E."/>
            <person name="Ballard R.E."/>
            <person name="Philips R.J."/>
            <person name="Whetsell C.M."/>
            <person name="Nayek S."/>
            <person name="Syed N."/>
            <person name="Wagner P.E."/>
            <person name="Donegan-Quick R."/>
            <person name="Kim T."/>
            <person name="Visi D.K."/>
            <person name="Allen M.S."/>
            <person name="Garlena R.A."/>
            <person name="Russell D.A."/>
            <person name="Pope W.H."/>
            <person name="Jacobs-Sera D."/>
            <person name="Hendrix R.W."/>
            <person name="Hatfull G.F."/>
        </authorList>
    </citation>
    <scope>NUCLEOTIDE SEQUENCE [LARGE SCALE GENOMIC DNA]</scope>
</reference>
<keyword evidence="1" id="KW-0472">Membrane</keyword>
<evidence type="ECO:0000313" key="3">
    <source>
        <dbReference type="Proteomes" id="UP000225966"/>
    </source>
</evidence>
<sequence>MFGLPDSVVFVIWLISLFAAIFMYAKWRVERNKPEYTYPDGEEAAFHRLYRRYKVERHMAYDMYRDENMHEHGPFTFPSFAEWVEDRDEKDN</sequence>
<dbReference type="Proteomes" id="UP000225966">
    <property type="component" value="Segment"/>
</dbReference>